<gene>
    <name evidence="2" type="ORF">BLL42_26920</name>
</gene>
<protein>
    <recommendedName>
        <fullName evidence="1">Actin-like protein N-terminal domain-containing protein</fullName>
    </recommendedName>
</protein>
<proteinExistence type="predicted"/>
<evidence type="ECO:0000313" key="3">
    <source>
        <dbReference type="Proteomes" id="UP000182567"/>
    </source>
</evidence>
<feature type="domain" description="Actin-like protein N-terminal" evidence="1">
    <location>
        <begin position="14"/>
        <end position="167"/>
    </location>
</feature>
<dbReference type="CDD" id="cd10227">
    <property type="entry name" value="ASKHA_NBD_ParM-like"/>
    <property type="match status" value="1"/>
</dbReference>
<keyword evidence="2" id="KW-0614">Plasmid</keyword>
<dbReference type="Gene3D" id="3.30.420.40">
    <property type="match status" value="2"/>
</dbReference>
<dbReference type="InterPro" id="IPR040607">
    <property type="entry name" value="ALP_N"/>
</dbReference>
<dbReference type="AlphaFoldDB" id="A0A1J0ETD7"/>
<dbReference type="InterPro" id="IPR043129">
    <property type="entry name" value="ATPase_NBD"/>
</dbReference>
<dbReference type="OrthoDB" id="143284at2"/>
<dbReference type="EMBL" id="CP017887">
    <property type="protein sequence ID" value="APC19377.1"/>
    <property type="molecule type" value="Genomic_DNA"/>
</dbReference>
<geneLocation type="plasmid" evidence="2">
    <name>unnamed1</name>
</geneLocation>
<dbReference type="Pfam" id="PF17989">
    <property type="entry name" value="ALP_N"/>
    <property type="match status" value="1"/>
</dbReference>
<sequence>MAKAAAKTGKLVVGLDIGYSNLKLAYGFKDGAEPTVVVKPAQAAPITQMPTGYEDGSARREGEYRVLVDGQPWIACIDPGRSSGMQRQLHEDFTSSDVYKALFHASLIEACQDGDVVDVLVTGLPVSHNRNRGMREALIARLTGEHQVAAARKITVKEVIVLAQPVGTFVDVFSYHEDGVAFSESSVLVLDPGFFSLDWVLFVNGELVESSSNSSLKAMSVMLDAVNEEIIKDLGGSPGTEKLEIALQQNKTSIRLFGKVVELEIYLQRAAARIAPAALEEVRRDMRFLAGKELDFLVGGGGGGKFYMDAAKEVYPKTQPIISDSPVTSNATGFFWYGVDKAA</sequence>
<accession>A0A1J0ETD7</accession>
<dbReference type="GeneID" id="46911925"/>
<dbReference type="SUPFAM" id="SSF53067">
    <property type="entry name" value="Actin-like ATPase domain"/>
    <property type="match status" value="2"/>
</dbReference>
<reference evidence="3" key="1">
    <citation type="submission" date="2016-10" db="EMBL/GenBank/DDBJ databases">
        <title>Pseudomonas frederiksbergensis ERGS4:02 complete genome.</title>
        <authorList>
            <person name="Kumar R."/>
            <person name="Acharya V."/>
            <person name="Singh D."/>
        </authorList>
    </citation>
    <scope>NUCLEOTIDE SEQUENCE [LARGE SCALE GENOMIC DNA]</scope>
    <source>
        <strain evidence="3">ERGS4:02</strain>
        <plasmid evidence="3">Plasmid unnamed1</plasmid>
    </source>
</reference>
<dbReference type="RefSeq" id="WP_071555884.1">
    <property type="nucleotide sequence ID" value="NZ_CP017887.1"/>
</dbReference>
<organism evidence="2 3">
    <name type="scientific">Pseudomonas frederiksbergensis</name>
    <dbReference type="NCBI Taxonomy" id="104087"/>
    <lineage>
        <taxon>Bacteria</taxon>
        <taxon>Pseudomonadati</taxon>
        <taxon>Pseudomonadota</taxon>
        <taxon>Gammaproteobacteria</taxon>
        <taxon>Pseudomonadales</taxon>
        <taxon>Pseudomonadaceae</taxon>
        <taxon>Pseudomonas</taxon>
    </lineage>
</organism>
<evidence type="ECO:0000313" key="2">
    <source>
        <dbReference type="EMBL" id="APC19377.1"/>
    </source>
</evidence>
<name>A0A1J0ETD7_9PSED</name>
<dbReference type="Proteomes" id="UP000182567">
    <property type="component" value="Plasmid unnamed1"/>
</dbReference>
<evidence type="ECO:0000259" key="1">
    <source>
        <dbReference type="Pfam" id="PF17989"/>
    </source>
</evidence>